<dbReference type="Proteomes" id="UP000095286">
    <property type="component" value="Unplaced"/>
</dbReference>
<proteinExistence type="predicted"/>
<sequence>MPTLNPPMPWKLTLFSILHGTIGNVGDLLSTTAVTFEGSIKSYFNGTEVIDFTINEVWPSNTYSVFTISSILGQIFMGILYYWVVNRYGVKNSWIKVRHFCVVAGCLIMLVARFTDSLEIAIFSQFVIGCSVFFSLPLLIHLSECAPFHKRASIILNTNTAYMTMTVLLLPLSATTELGNKQNWHIIYYIGIIFSLLYVFLTSRVIESPKQLYFTNPNYKKTEASILYYFGHTVNTEKVLDDYENELHMYKTRTHMSVKEMFERKSLRHLLYYVLVGDFTTRLSLTSIIFPYIQYILSYFEVIETNITTFMIGLQLIGLIASMLSATVSEIFPRRNLVLAFTFISAISFKLIFIAFLFKTLNYSLLITSTYVFISIFISFIVSNIGQCNIGSILITDMVPVHAKIAITQLISIVSNIVLLFITLTFIPLLQLTGSALFLNYNLIMMACAYFMLKKLPETKNKLVHEIFECYHEF</sequence>
<dbReference type="WBParaSite" id="RSKR_0000164933.1">
    <property type="protein sequence ID" value="RSKR_0000164933.1"/>
    <property type="gene ID" value="RSKR_0000164933"/>
</dbReference>
<evidence type="ECO:0000313" key="2">
    <source>
        <dbReference type="WBParaSite" id="RSKR_0000164933.1"/>
    </source>
</evidence>
<accession>A0AC35TKX0</accession>
<protein>
    <submittedName>
        <fullName evidence="2">MFS domain-containing protein</fullName>
    </submittedName>
</protein>
<organism evidence="1 2">
    <name type="scientific">Rhabditophanes sp. KR3021</name>
    <dbReference type="NCBI Taxonomy" id="114890"/>
    <lineage>
        <taxon>Eukaryota</taxon>
        <taxon>Metazoa</taxon>
        <taxon>Ecdysozoa</taxon>
        <taxon>Nematoda</taxon>
        <taxon>Chromadorea</taxon>
        <taxon>Rhabditida</taxon>
        <taxon>Tylenchina</taxon>
        <taxon>Panagrolaimomorpha</taxon>
        <taxon>Strongyloidoidea</taxon>
        <taxon>Alloionematidae</taxon>
        <taxon>Rhabditophanes</taxon>
    </lineage>
</organism>
<name>A0AC35TKX0_9BILA</name>
<reference evidence="2" key="1">
    <citation type="submission" date="2016-11" db="UniProtKB">
        <authorList>
            <consortium name="WormBaseParasite"/>
        </authorList>
    </citation>
    <scope>IDENTIFICATION</scope>
    <source>
        <strain evidence="2">KR3021</strain>
    </source>
</reference>
<evidence type="ECO:0000313" key="1">
    <source>
        <dbReference type="Proteomes" id="UP000095286"/>
    </source>
</evidence>